<dbReference type="Gene3D" id="3.40.50.150">
    <property type="entry name" value="Vaccinia Virus protein VP39"/>
    <property type="match status" value="1"/>
</dbReference>
<name>A0AAP0JFU8_9MAGN</name>
<evidence type="ECO:0000256" key="3">
    <source>
        <dbReference type="ARBA" id="ARBA00022691"/>
    </source>
</evidence>
<keyword evidence="2" id="KW-0808">Transferase</keyword>
<dbReference type="PROSITE" id="PS51683">
    <property type="entry name" value="SAM_OMT_II"/>
    <property type="match status" value="1"/>
</dbReference>
<gene>
    <name evidence="5" type="ORF">Scep_011816</name>
</gene>
<keyword evidence="6" id="KW-1185">Reference proteome</keyword>
<dbReference type="SUPFAM" id="SSF53335">
    <property type="entry name" value="S-adenosyl-L-methionine-dependent methyltransferases"/>
    <property type="match status" value="1"/>
</dbReference>
<proteinExistence type="predicted"/>
<reference evidence="5 6" key="1">
    <citation type="submission" date="2024-01" db="EMBL/GenBank/DDBJ databases">
        <title>Genome assemblies of Stephania.</title>
        <authorList>
            <person name="Yang L."/>
        </authorList>
    </citation>
    <scope>NUCLEOTIDE SEQUENCE [LARGE SCALE GENOMIC DNA]</scope>
    <source>
        <strain evidence="5">JXDWG</strain>
        <tissue evidence="5">Leaf</tissue>
    </source>
</reference>
<organism evidence="5 6">
    <name type="scientific">Stephania cephalantha</name>
    <dbReference type="NCBI Taxonomy" id="152367"/>
    <lineage>
        <taxon>Eukaryota</taxon>
        <taxon>Viridiplantae</taxon>
        <taxon>Streptophyta</taxon>
        <taxon>Embryophyta</taxon>
        <taxon>Tracheophyta</taxon>
        <taxon>Spermatophyta</taxon>
        <taxon>Magnoliopsida</taxon>
        <taxon>Ranunculales</taxon>
        <taxon>Menispermaceae</taxon>
        <taxon>Menispermoideae</taxon>
        <taxon>Cissampelideae</taxon>
        <taxon>Stephania</taxon>
    </lineage>
</organism>
<evidence type="ECO:0000256" key="1">
    <source>
        <dbReference type="ARBA" id="ARBA00022603"/>
    </source>
</evidence>
<dbReference type="Pfam" id="PF00891">
    <property type="entry name" value="Methyltransf_2"/>
    <property type="match status" value="1"/>
</dbReference>
<evidence type="ECO:0000256" key="2">
    <source>
        <dbReference type="ARBA" id="ARBA00022679"/>
    </source>
</evidence>
<dbReference type="InterPro" id="IPR001077">
    <property type="entry name" value="COMT_C"/>
</dbReference>
<comment type="caution">
    <text evidence="5">The sequence shown here is derived from an EMBL/GenBank/DDBJ whole genome shotgun (WGS) entry which is preliminary data.</text>
</comment>
<keyword evidence="1" id="KW-0489">Methyltransferase</keyword>
<dbReference type="GO" id="GO:0032259">
    <property type="term" value="P:methylation"/>
    <property type="evidence" value="ECO:0007669"/>
    <property type="project" value="UniProtKB-KW"/>
</dbReference>
<keyword evidence="3" id="KW-0949">S-adenosyl-L-methionine</keyword>
<protein>
    <recommendedName>
        <fullName evidence="4">O-methyltransferase C-terminal domain-containing protein</fullName>
    </recommendedName>
</protein>
<dbReference type="InterPro" id="IPR016461">
    <property type="entry name" value="COMT-like"/>
</dbReference>
<dbReference type="Proteomes" id="UP001419268">
    <property type="component" value="Unassembled WGS sequence"/>
</dbReference>
<accession>A0AAP0JFU8</accession>
<dbReference type="GO" id="GO:0008171">
    <property type="term" value="F:O-methyltransferase activity"/>
    <property type="evidence" value="ECO:0007669"/>
    <property type="project" value="InterPro"/>
</dbReference>
<evidence type="ECO:0000313" key="6">
    <source>
        <dbReference type="Proteomes" id="UP001419268"/>
    </source>
</evidence>
<sequence>MFNEAMAADSTVISSVLVTKCKDIFHGLTTLVDVGGGIGVMGRAIAEAFPHINCSILDLPHVMAACEGSENLEFVAGEMFQAIPSADAVLLKWVLHDWSNEDCSKIFNRCREGIASKEKLREER</sequence>
<dbReference type="InterPro" id="IPR029063">
    <property type="entry name" value="SAM-dependent_MTases_sf"/>
</dbReference>
<dbReference type="AlphaFoldDB" id="A0AAP0JFU8"/>
<feature type="domain" description="O-methyltransferase C-terminal" evidence="4">
    <location>
        <begin position="2"/>
        <end position="116"/>
    </location>
</feature>
<dbReference type="PANTHER" id="PTHR11746">
    <property type="entry name" value="O-METHYLTRANSFERASE"/>
    <property type="match status" value="1"/>
</dbReference>
<evidence type="ECO:0000313" key="5">
    <source>
        <dbReference type="EMBL" id="KAK9132288.1"/>
    </source>
</evidence>
<dbReference type="EMBL" id="JBBNAG010000005">
    <property type="protein sequence ID" value="KAK9132288.1"/>
    <property type="molecule type" value="Genomic_DNA"/>
</dbReference>
<evidence type="ECO:0000259" key="4">
    <source>
        <dbReference type="Pfam" id="PF00891"/>
    </source>
</evidence>